<dbReference type="Proteomes" id="UP000288943">
    <property type="component" value="Chromosome"/>
</dbReference>
<protein>
    <submittedName>
        <fullName evidence="2">Uncharacterized protein</fullName>
    </submittedName>
</protein>
<organism evidence="2 3">
    <name type="scientific">Paenibacillus chitinolyticus</name>
    <dbReference type="NCBI Taxonomy" id="79263"/>
    <lineage>
        <taxon>Bacteria</taxon>
        <taxon>Bacillati</taxon>
        <taxon>Bacillota</taxon>
        <taxon>Bacilli</taxon>
        <taxon>Bacillales</taxon>
        <taxon>Paenibacillaceae</taxon>
        <taxon>Paenibacillus</taxon>
    </lineage>
</organism>
<name>A0A410WS97_9BACL</name>
<reference evidence="2 3" key="1">
    <citation type="submission" date="2018-01" db="EMBL/GenBank/DDBJ databases">
        <title>The whole genome sequencing and assembly of Paenibacillus chitinolyticus KCCM 41400 strain.</title>
        <authorList>
            <person name="Kim J.-Y."/>
            <person name="Park M.-K."/>
            <person name="Lee Y.-J."/>
            <person name="Yi H."/>
            <person name="Bahn Y.-S."/>
            <person name="Kim J.F."/>
            <person name="Lee D.-W."/>
        </authorList>
    </citation>
    <scope>NUCLEOTIDE SEQUENCE [LARGE SCALE GENOMIC DNA]</scope>
    <source>
        <strain evidence="2 3">KCCM 41400</strain>
    </source>
</reference>
<feature type="transmembrane region" description="Helical" evidence="1">
    <location>
        <begin position="21"/>
        <end position="41"/>
    </location>
</feature>
<keyword evidence="1" id="KW-0472">Membrane</keyword>
<evidence type="ECO:0000313" key="2">
    <source>
        <dbReference type="EMBL" id="QAV17278.1"/>
    </source>
</evidence>
<keyword evidence="1" id="KW-1133">Transmembrane helix</keyword>
<gene>
    <name evidence="2" type="ORF">PC41400_06215</name>
</gene>
<dbReference type="OrthoDB" id="2657208at2"/>
<dbReference type="AlphaFoldDB" id="A0A410WS97"/>
<dbReference type="EMBL" id="CP026520">
    <property type="protein sequence ID" value="QAV17278.1"/>
    <property type="molecule type" value="Genomic_DNA"/>
</dbReference>
<accession>A0A410WS97</accession>
<keyword evidence="1" id="KW-0812">Transmembrane</keyword>
<proteinExistence type="predicted"/>
<dbReference type="KEGG" id="pchi:PC41400_06215"/>
<evidence type="ECO:0000313" key="3">
    <source>
        <dbReference type="Proteomes" id="UP000288943"/>
    </source>
</evidence>
<sequence length="597" mass="64294">MKGLHVMLGSTYHRSIRYRNGAILLLVLMLGLAGYKGYSVWHKADLYARAAAEQAAGRDVEAENLYMLARDISSFDYKNNEISAALSALRPVTELKRLFASLASEIAVTNGGSQEQARLLQAYAAYGAKKAEVAAADESAKKRFGELTDAYKLDEQFAAALAGAKKSLTALLQQGNGASAQEGESAMSLLLQLPASVYKDDKTKRKDLNTLFQKYDTTRLQTIFNQKSFDEALGEIVRIRQFYSERKVEAAWVLPKAETYVQGTLTRLLETNDVPGFLTHAKTFQNLKELSGSSSKVNAFIQSSLRKQTAKAEQLASAGKYADAIALYKVLGDYKDTGKEIRQTEIRWMAAEPGVLLAKAKDNVRFVQTAGAKGLWGSEAIAAGVTDRGTLVTARLLADGSVVSTEGEIGGGLAVKAVSFADGLGAGKLPVVMLESQSRTRNARYTAYEVDASGLNALLDVEADGYKLQSAGVLLVRNPAGAGSGQEAVYKLQGGQYALAEVPQRVPDPSLEAKDIQPSELPQQQAETVVRLPLAITRIGSGMAVAEMDGLNVLLSGKFSWKPGNAVVTGTYTGETKILQGDRSVQAYKINVNHIEQ</sequence>
<evidence type="ECO:0000256" key="1">
    <source>
        <dbReference type="SAM" id="Phobius"/>
    </source>
</evidence>